<feature type="region of interest" description="Disordered" evidence="1">
    <location>
        <begin position="89"/>
        <end position="154"/>
    </location>
</feature>
<proteinExistence type="predicted"/>
<evidence type="ECO:0000313" key="2">
    <source>
        <dbReference type="EMBL" id="MPC75753.1"/>
    </source>
</evidence>
<evidence type="ECO:0000313" key="3">
    <source>
        <dbReference type="Proteomes" id="UP000324222"/>
    </source>
</evidence>
<gene>
    <name evidence="2" type="ORF">E2C01_070147</name>
</gene>
<feature type="compositionally biased region" description="Pro residues" evidence="1">
    <location>
        <begin position="94"/>
        <end position="113"/>
    </location>
</feature>
<comment type="caution">
    <text evidence="2">The sequence shown here is derived from an EMBL/GenBank/DDBJ whole genome shotgun (WGS) entry which is preliminary data.</text>
</comment>
<feature type="compositionally biased region" description="Pro residues" evidence="1">
    <location>
        <begin position="143"/>
        <end position="154"/>
    </location>
</feature>
<reference evidence="2 3" key="1">
    <citation type="submission" date="2019-05" db="EMBL/GenBank/DDBJ databases">
        <title>Another draft genome of Portunus trituberculatus and its Hox gene families provides insights of decapod evolution.</title>
        <authorList>
            <person name="Jeong J.-H."/>
            <person name="Song I."/>
            <person name="Kim S."/>
            <person name="Choi T."/>
            <person name="Kim D."/>
            <person name="Ryu S."/>
            <person name="Kim W."/>
        </authorList>
    </citation>
    <scope>NUCLEOTIDE SEQUENCE [LARGE SCALE GENOMIC DNA]</scope>
    <source>
        <tissue evidence="2">Muscle</tissue>
    </source>
</reference>
<feature type="compositionally biased region" description="Basic residues" evidence="1">
    <location>
        <begin position="176"/>
        <end position="187"/>
    </location>
</feature>
<keyword evidence="3" id="KW-1185">Reference proteome</keyword>
<dbReference type="AlphaFoldDB" id="A0A5B7I0J3"/>
<name>A0A5B7I0J3_PORTR</name>
<accession>A0A5B7I0J3</accession>
<dbReference type="Proteomes" id="UP000324222">
    <property type="component" value="Unassembled WGS sequence"/>
</dbReference>
<sequence length="269" mass="29505">MLAPTPSQSCAAPAASCDGRARCKKCSGYHDTDGCVREDYCLFCGSGHRPTSKQCLTCLQAAQLQELQHDGAHSLLDVKQKMRGILPGTFCLPNPSPKPHSPSKPGHPQPPPLCLTHPHTPKTPTSAPTLAPHPTPIQASFPAPAPDPTPSPIKPLNPIINVVLLTAQPPSPKAQWNRHHHKPHHKVTPPYPPSSSRAPTELTCQMLGNLYPQPLYTNATHQRFPSQKPYNQQPRSPCPHLVVQALYHPLPRFRPSMLRILYGLLLLRD</sequence>
<organism evidence="2 3">
    <name type="scientific">Portunus trituberculatus</name>
    <name type="common">Swimming crab</name>
    <name type="synonym">Neptunus trituberculatus</name>
    <dbReference type="NCBI Taxonomy" id="210409"/>
    <lineage>
        <taxon>Eukaryota</taxon>
        <taxon>Metazoa</taxon>
        <taxon>Ecdysozoa</taxon>
        <taxon>Arthropoda</taxon>
        <taxon>Crustacea</taxon>
        <taxon>Multicrustacea</taxon>
        <taxon>Malacostraca</taxon>
        <taxon>Eumalacostraca</taxon>
        <taxon>Eucarida</taxon>
        <taxon>Decapoda</taxon>
        <taxon>Pleocyemata</taxon>
        <taxon>Brachyura</taxon>
        <taxon>Eubrachyura</taxon>
        <taxon>Portunoidea</taxon>
        <taxon>Portunidae</taxon>
        <taxon>Portuninae</taxon>
        <taxon>Portunus</taxon>
    </lineage>
</organism>
<protein>
    <submittedName>
        <fullName evidence="2">Uncharacterized protein</fullName>
    </submittedName>
</protein>
<feature type="region of interest" description="Disordered" evidence="1">
    <location>
        <begin position="171"/>
        <end position="198"/>
    </location>
</feature>
<feature type="compositionally biased region" description="Low complexity" evidence="1">
    <location>
        <begin position="114"/>
        <end position="129"/>
    </location>
</feature>
<evidence type="ECO:0000256" key="1">
    <source>
        <dbReference type="SAM" id="MobiDB-lite"/>
    </source>
</evidence>
<dbReference type="EMBL" id="VSRR010041788">
    <property type="protein sequence ID" value="MPC75753.1"/>
    <property type="molecule type" value="Genomic_DNA"/>
</dbReference>